<accession>A0AAE0CGS1</accession>
<evidence type="ECO:0000256" key="4">
    <source>
        <dbReference type="ARBA" id="ARBA00022989"/>
    </source>
</evidence>
<evidence type="ECO:0000256" key="1">
    <source>
        <dbReference type="ARBA" id="ARBA00004141"/>
    </source>
</evidence>
<evidence type="ECO:0000259" key="7">
    <source>
        <dbReference type="Pfam" id="PF01061"/>
    </source>
</evidence>
<feature type="transmembrane region" description="Helical" evidence="6">
    <location>
        <begin position="80"/>
        <end position="99"/>
    </location>
</feature>
<keyword evidence="4 6" id="KW-1133">Transmembrane helix</keyword>
<dbReference type="AlphaFoldDB" id="A0AAE0CGS1"/>
<organism evidence="8 9">
    <name type="scientific">Dipteronia dyeriana</name>
    <dbReference type="NCBI Taxonomy" id="168575"/>
    <lineage>
        <taxon>Eukaryota</taxon>
        <taxon>Viridiplantae</taxon>
        <taxon>Streptophyta</taxon>
        <taxon>Embryophyta</taxon>
        <taxon>Tracheophyta</taxon>
        <taxon>Spermatophyta</taxon>
        <taxon>Magnoliopsida</taxon>
        <taxon>eudicotyledons</taxon>
        <taxon>Gunneridae</taxon>
        <taxon>Pentapetalae</taxon>
        <taxon>rosids</taxon>
        <taxon>malvids</taxon>
        <taxon>Sapindales</taxon>
        <taxon>Sapindaceae</taxon>
        <taxon>Hippocastanoideae</taxon>
        <taxon>Acereae</taxon>
        <taxon>Dipteronia</taxon>
    </lineage>
</organism>
<dbReference type="InterPro" id="IPR013525">
    <property type="entry name" value="ABC2_TM"/>
</dbReference>
<comment type="subcellular location">
    <subcellularLocation>
        <location evidence="1">Membrane</location>
        <topology evidence="1">Multi-pass membrane protein</topology>
    </subcellularLocation>
</comment>
<keyword evidence="9" id="KW-1185">Reference proteome</keyword>
<dbReference type="EMBL" id="JANJYI010000004">
    <property type="protein sequence ID" value="KAK2651475.1"/>
    <property type="molecule type" value="Genomic_DNA"/>
</dbReference>
<evidence type="ECO:0000256" key="5">
    <source>
        <dbReference type="ARBA" id="ARBA00023136"/>
    </source>
</evidence>
<protein>
    <recommendedName>
        <fullName evidence="7">ABC-2 type transporter transmembrane domain-containing protein</fullName>
    </recommendedName>
</protein>
<gene>
    <name evidence="8" type="ORF">Ddye_011331</name>
</gene>
<feature type="transmembrane region" description="Helical" evidence="6">
    <location>
        <begin position="42"/>
        <end position="68"/>
    </location>
</feature>
<evidence type="ECO:0000256" key="3">
    <source>
        <dbReference type="ARBA" id="ARBA00022692"/>
    </source>
</evidence>
<proteinExistence type="predicted"/>
<name>A0AAE0CGS1_9ROSI</name>
<dbReference type="Proteomes" id="UP001280121">
    <property type="component" value="Unassembled WGS sequence"/>
</dbReference>
<evidence type="ECO:0000313" key="8">
    <source>
        <dbReference type="EMBL" id="KAK2651475.1"/>
    </source>
</evidence>
<keyword evidence="2" id="KW-0813">Transport</keyword>
<dbReference type="GO" id="GO:0140359">
    <property type="term" value="F:ABC-type transporter activity"/>
    <property type="evidence" value="ECO:0007669"/>
    <property type="project" value="InterPro"/>
</dbReference>
<keyword evidence="5 6" id="KW-0472">Membrane</keyword>
<dbReference type="GO" id="GO:0005886">
    <property type="term" value="C:plasma membrane"/>
    <property type="evidence" value="ECO:0007669"/>
    <property type="project" value="UniProtKB-ARBA"/>
</dbReference>
<keyword evidence="3 6" id="KW-0812">Transmembrane</keyword>
<comment type="caution">
    <text evidence="8">The sequence shown here is derived from an EMBL/GenBank/DDBJ whole genome shotgun (WGS) entry which is preliminary data.</text>
</comment>
<evidence type="ECO:0000313" key="9">
    <source>
        <dbReference type="Proteomes" id="UP001280121"/>
    </source>
</evidence>
<evidence type="ECO:0000256" key="2">
    <source>
        <dbReference type="ARBA" id="ARBA00022448"/>
    </source>
</evidence>
<sequence length="160" mass="18355">MGSMYGVVFFLGVQHAESVQPVVAVERTIFYRERAAGMYSALSYSIAQVMIEIPYIFAQTVVYGIIVYTMIGFEWTAIKFFWYLFFMFFTLLYFTYYGMMAVAMNPNHHIAQIVSAAFYGIFNLFSGECQYGGDGTTGHVLYLGPFIFAVSIMMFNFQKR</sequence>
<feature type="domain" description="ABC-2 type transporter transmembrane" evidence="7">
    <location>
        <begin position="1"/>
        <end position="127"/>
    </location>
</feature>
<reference evidence="8" key="1">
    <citation type="journal article" date="2023" name="Plant J.">
        <title>Genome sequences and population genomics provide insights into the demographic history, inbreeding, and mutation load of two 'living fossil' tree species of Dipteronia.</title>
        <authorList>
            <person name="Feng Y."/>
            <person name="Comes H.P."/>
            <person name="Chen J."/>
            <person name="Zhu S."/>
            <person name="Lu R."/>
            <person name="Zhang X."/>
            <person name="Li P."/>
            <person name="Qiu J."/>
            <person name="Olsen K.M."/>
            <person name="Qiu Y."/>
        </authorList>
    </citation>
    <scope>NUCLEOTIDE SEQUENCE</scope>
    <source>
        <strain evidence="8">KIB01</strain>
    </source>
</reference>
<evidence type="ECO:0000256" key="6">
    <source>
        <dbReference type="SAM" id="Phobius"/>
    </source>
</evidence>
<feature type="transmembrane region" description="Helical" evidence="6">
    <location>
        <begin position="140"/>
        <end position="157"/>
    </location>
</feature>
<dbReference type="PANTHER" id="PTHR19241">
    <property type="entry name" value="ATP-BINDING CASSETTE TRANSPORTER"/>
    <property type="match status" value="1"/>
</dbReference>
<dbReference type="Pfam" id="PF01061">
    <property type="entry name" value="ABC2_membrane"/>
    <property type="match status" value="1"/>
</dbReference>